<evidence type="ECO:0000256" key="2">
    <source>
        <dbReference type="ARBA" id="ARBA00009677"/>
    </source>
</evidence>
<dbReference type="InterPro" id="IPR010930">
    <property type="entry name" value="Flg_bb/hook_C_dom"/>
</dbReference>
<feature type="domain" description="Flagellar hook protein FlgE D2" evidence="8">
    <location>
        <begin position="173"/>
        <end position="278"/>
    </location>
</feature>
<dbReference type="InterPro" id="IPR001444">
    <property type="entry name" value="Flag_bb_rod_N"/>
</dbReference>
<evidence type="ECO:0000259" key="7">
    <source>
        <dbReference type="Pfam" id="PF06429"/>
    </source>
</evidence>
<proteinExistence type="inferred from homology"/>
<keyword evidence="10" id="KW-0282">Flagellum</keyword>
<comment type="function">
    <text evidence="5">A flexible structure which links the flagellar filament to the drive apparatus in the basal body.</text>
</comment>
<dbReference type="PANTHER" id="PTHR30435">
    <property type="entry name" value="FLAGELLAR PROTEIN"/>
    <property type="match status" value="1"/>
</dbReference>
<dbReference type="Pfam" id="PF06429">
    <property type="entry name" value="Flg_bbr_C"/>
    <property type="match status" value="1"/>
</dbReference>
<keyword evidence="10" id="KW-0969">Cilium</keyword>
<protein>
    <recommendedName>
        <fullName evidence="3 5">Flagellar hook protein FlgE</fullName>
    </recommendedName>
</protein>
<evidence type="ECO:0000313" key="11">
    <source>
        <dbReference type="Proteomes" id="UP000886674"/>
    </source>
</evidence>
<dbReference type="Pfam" id="PF00460">
    <property type="entry name" value="Flg_bb_rod"/>
    <property type="match status" value="1"/>
</dbReference>
<dbReference type="Proteomes" id="UP000886674">
    <property type="component" value="Unassembled WGS sequence"/>
</dbReference>
<feature type="domain" description="Flagellar basal body rod protein N-terminal" evidence="6">
    <location>
        <begin position="5"/>
        <end position="35"/>
    </location>
</feature>
<evidence type="ECO:0000256" key="3">
    <source>
        <dbReference type="ARBA" id="ARBA00019015"/>
    </source>
</evidence>
<dbReference type="Gene3D" id="2.60.98.20">
    <property type="entry name" value="Flagellar hook protein FlgE"/>
    <property type="match status" value="1"/>
</dbReference>
<gene>
    <name evidence="10" type="ORF">JAY77_02750</name>
</gene>
<organism evidence="10 11">
    <name type="scientific">Candidatus Thiodiazotropha taylori</name>
    <dbReference type="NCBI Taxonomy" id="2792791"/>
    <lineage>
        <taxon>Bacteria</taxon>
        <taxon>Pseudomonadati</taxon>
        <taxon>Pseudomonadota</taxon>
        <taxon>Gammaproteobacteria</taxon>
        <taxon>Chromatiales</taxon>
        <taxon>Sedimenticolaceae</taxon>
        <taxon>Candidatus Thiodiazotropha</taxon>
    </lineage>
</organism>
<dbReference type="AlphaFoldDB" id="A0A9E4TSM3"/>
<evidence type="ECO:0000256" key="4">
    <source>
        <dbReference type="ARBA" id="ARBA00023143"/>
    </source>
</evidence>
<dbReference type="InterPro" id="IPR053967">
    <property type="entry name" value="LlgE_F_G-like_D1"/>
</dbReference>
<dbReference type="PANTHER" id="PTHR30435:SF1">
    <property type="entry name" value="FLAGELLAR HOOK PROTEIN FLGE"/>
    <property type="match status" value="1"/>
</dbReference>
<evidence type="ECO:0000313" key="10">
    <source>
        <dbReference type="EMBL" id="MCG7977053.1"/>
    </source>
</evidence>
<name>A0A9E4TSM3_9GAMM</name>
<feature type="domain" description="Flagellar hook protein FlgE/F/G-like D1" evidence="9">
    <location>
        <begin position="91"/>
        <end position="125"/>
    </location>
</feature>
<accession>A0A9E4TSM3</accession>
<keyword evidence="4 5" id="KW-0975">Bacterial flagellum</keyword>
<evidence type="ECO:0000259" key="9">
    <source>
        <dbReference type="Pfam" id="PF22692"/>
    </source>
</evidence>
<dbReference type="InterPro" id="IPR011491">
    <property type="entry name" value="FlgE_D2"/>
</dbReference>
<dbReference type="SUPFAM" id="SSF117143">
    <property type="entry name" value="Flagellar hook protein flgE"/>
    <property type="match status" value="1"/>
</dbReference>
<reference evidence="10" key="1">
    <citation type="journal article" date="2021" name="Proc. Natl. Acad. Sci. U.S.A.">
        <title>Global biogeography of chemosynthetic symbionts reveals both localized and globally distributed symbiont groups. .</title>
        <authorList>
            <person name="Osvatic J.T."/>
            <person name="Wilkins L.G.E."/>
            <person name="Leibrecht L."/>
            <person name="Leray M."/>
            <person name="Zauner S."/>
            <person name="Polzin J."/>
            <person name="Camacho Y."/>
            <person name="Gros O."/>
            <person name="van Gils J.A."/>
            <person name="Eisen J.A."/>
            <person name="Petersen J.M."/>
            <person name="Yuen B."/>
        </authorList>
    </citation>
    <scope>NUCLEOTIDE SEQUENCE</scope>
    <source>
        <strain evidence="10">MAGclacostrist055</strain>
    </source>
</reference>
<comment type="similarity">
    <text evidence="2 5">Belongs to the flagella basal body rod proteins family.</text>
</comment>
<dbReference type="Pfam" id="PF22692">
    <property type="entry name" value="LlgE_F_G_D1"/>
    <property type="match status" value="1"/>
</dbReference>
<comment type="caution">
    <text evidence="10">The sequence shown here is derived from an EMBL/GenBank/DDBJ whole genome shotgun (WGS) entry which is preliminary data.</text>
</comment>
<evidence type="ECO:0000256" key="1">
    <source>
        <dbReference type="ARBA" id="ARBA00004117"/>
    </source>
</evidence>
<keyword evidence="10" id="KW-0966">Cell projection</keyword>
<dbReference type="InterPro" id="IPR037925">
    <property type="entry name" value="FlgE/F/G-like"/>
</dbReference>
<dbReference type="EMBL" id="JAEPCR010000005">
    <property type="protein sequence ID" value="MCG7977053.1"/>
    <property type="molecule type" value="Genomic_DNA"/>
</dbReference>
<dbReference type="InterPro" id="IPR037058">
    <property type="entry name" value="Falgellar_hook_FlgE_sf"/>
</dbReference>
<sequence length="400" mass="43532">MFGSIYTGLTGMMTFSQGLDVISNNVANLNTPGYKGNDLMFQDIFYRYGLSSDSGVNNPSSEIGNGVAGDRTVMREGQGEIRETGNQNDVAIDGNGLFILRDGDDTYYTRAGQFEVDDEGYLIDRVNQARVAGFDDGELVDINVSALGNNRPQATREILLNNNLSSNGLEHEITDMEIFDALGGSHLINLNFTNDAGLWLVEVTDDDNNVIASGGEIRFQTDGSPEEGFNRFNFQLEPDDVPATEIILNFGEPGSFSGATSFATGETSDLALESQDGYARGSLIRMGFDRDGTLTVEYSNGKDNESTQLALAWFDDVQALRQIGGGLFLADDTLEPIIDTPMQGVMGEIVEKSLELSNVELTLEFTDLIIMQRGFQGSSQILTVSNEMIQQLLDMGRGGR</sequence>
<dbReference type="GO" id="GO:0005829">
    <property type="term" value="C:cytosol"/>
    <property type="evidence" value="ECO:0007669"/>
    <property type="project" value="TreeGrafter"/>
</dbReference>
<dbReference type="GO" id="GO:0009425">
    <property type="term" value="C:bacterial-type flagellum basal body"/>
    <property type="evidence" value="ECO:0007669"/>
    <property type="project" value="UniProtKB-SubCell"/>
</dbReference>
<feature type="domain" description="Flagellar basal-body/hook protein C-terminal" evidence="7">
    <location>
        <begin position="353"/>
        <end position="395"/>
    </location>
</feature>
<evidence type="ECO:0000256" key="5">
    <source>
        <dbReference type="RuleBase" id="RU362116"/>
    </source>
</evidence>
<evidence type="ECO:0000259" key="6">
    <source>
        <dbReference type="Pfam" id="PF00460"/>
    </source>
</evidence>
<comment type="subcellular location">
    <subcellularLocation>
        <location evidence="1 5">Bacterial flagellum basal body</location>
    </subcellularLocation>
</comment>
<dbReference type="GO" id="GO:0009424">
    <property type="term" value="C:bacterial-type flagellum hook"/>
    <property type="evidence" value="ECO:0007669"/>
    <property type="project" value="TreeGrafter"/>
</dbReference>
<dbReference type="PROSITE" id="PS00588">
    <property type="entry name" value="FLAGELLA_BB_ROD"/>
    <property type="match status" value="1"/>
</dbReference>
<dbReference type="GO" id="GO:0071978">
    <property type="term" value="P:bacterial-type flagellum-dependent swarming motility"/>
    <property type="evidence" value="ECO:0007669"/>
    <property type="project" value="TreeGrafter"/>
</dbReference>
<dbReference type="InterPro" id="IPR019776">
    <property type="entry name" value="Flagellar_basal_body_rod_CS"/>
</dbReference>
<dbReference type="InterPro" id="IPR020013">
    <property type="entry name" value="Flagellar_FlgE/F/G"/>
</dbReference>
<dbReference type="NCBIfam" id="TIGR03506">
    <property type="entry name" value="FlgEFG_subfam"/>
    <property type="match status" value="1"/>
</dbReference>
<evidence type="ECO:0000259" key="8">
    <source>
        <dbReference type="Pfam" id="PF07559"/>
    </source>
</evidence>
<dbReference type="Pfam" id="PF07559">
    <property type="entry name" value="FlgE_D2"/>
    <property type="match status" value="1"/>
</dbReference>